<feature type="transmembrane region" description="Helical" evidence="11">
    <location>
        <begin position="703"/>
        <end position="723"/>
    </location>
</feature>
<feature type="region of interest" description="Disordered" evidence="10">
    <location>
        <begin position="1135"/>
        <end position="1167"/>
    </location>
</feature>
<keyword evidence="4 11" id="KW-0812">Transmembrane</keyword>
<keyword evidence="6" id="KW-0915">Sodium</keyword>
<dbReference type="Pfam" id="PF00027">
    <property type="entry name" value="cNMP_binding"/>
    <property type="match status" value="1"/>
</dbReference>
<feature type="transmembrane region" description="Helical" evidence="11">
    <location>
        <begin position="41"/>
        <end position="58"/>
    </location>
</feature>
<dbReference type="PROSITE" id="PS00889">
    <property type="entry name" value="CNMP_BINDING_2"/>
    <property type="match status" value="1"/>
</dbReference>
<sequence length="1182" mass="133669">MEMNNGSNISLHLERLFMDIFKVKEDDPFHTDTILDTQRDFLYLCFIFLVGAVVRHATDVLVIPLPYTVVVFFVGVIAGYLPLGQVVEIGPHTIIYVFMPILIFEGSFAIDTYIFKQIFIQVLILAVPALVVMTVLLATTSLYLFKYDHWGWLVALLFGSILSATDPVAVVAIMKELGTNKRLALLIEGESMLNDGTAMVCYELIQHILEDPSTTVDSMIYQMLWVTVGGALFGYIMAKLAIFWLQWTFNDSLTEIAITLSMAYLVFYISDAYLKISAVLGVVTLGATLGEHRTSISPEVEVFLHSFWETLSFMANTLIFALCGFIITKKVIIFAELQDCIYVIILYFAVNVIRGLTFMMFSPILKRLGYGLTWQDGLVCTWSGLRGAIGLALALILFKSEDPILSQPSVGGKILFHVSLIVVATLLINATTVSHLLTFLGLTDVTPARRNAMKKAIGILDECRRKTMNVWKIDRFLADADWEIVNTVCTIEDPFTSSETTEEKELRERQGGICPKCGTVIPYVPTASEVHKWLAEATRKYLKLLKQNFWLQFERGLLAGFSVRKLIELAEEASDRDCEMIKVGGIKNMWKIPNCIATSKKILKSQKLMHAVYKMKKIQETRSMTVNIIYHLSQCQFLMAGIFGMDTAIIIATQVFLFLKWSSSNTEIGLQHANIVMTVFLTLYFILRLCLFKFAYVKTAWFYFNLVSLIQAYVDITVGWFAFQEFAHNLLFDDSIERELTSKVLISLRVIRIFQLLELLVSILLNLIKHYIRERLTTGCDMGRGFVRANELAIRLVDHISDDVNVQNMIRESAEKAKMSVLRELGLLQGLHPDIALGVKTCQAIRSVLNVMREGMHHLMEEGGIDEPDGLLFVKIIESKMKRLMAAPPILEIPSTKKILASIPWIDGDYQLVDYIYHLAQEKLYNYGEVILRHGEPPDGIYFIMSGLVKVEAPIMTDNRNQINTMQTLDFLSTGNVIGEISVLTQKRRTATLTCETSVKTLFLSTSDLKIVCDRFSYIHPPLLSRLWKVCAIRISINILSNVASYHGMRKETLLTRLENAELENINEQTNTFEISPNMIDVLLIMGEAYDSQTRERYTGPCYIPKTVVKLLFPSGQVPCPLMFFALKPSILSGPPSKSVPRKSFVQEDKEQRNSVHNVDTSTINSETTDNQAYDVLQNLDF</sequence>
<dbReference type="RefSeq" id="XP_055900919.1">
    <property type="nucleotide sequence ID" value="XM_056044944.1"/>
</dbReference>
<dbReference type="GO" id="GO:0051453">
    <property type="term" value="P:regulation of intracellular pH"/>
    <property type="evidence" value="ECO:0007669"/>
    <property type="project" value="TreeGrafter"/>
</dbReference>
<dbReference type="InterPro" id="IPR018422">
    <property type="entry name" value="Cation/H_exchanger_CPA1"/>
</dbReference>
<dbReference type="OrthoDB" id="441412at2759"/>
<dbReference type="AlphaFoldDB" id="A0A9W3BMV6"/>
<dbReference type="GeneID" id="106071055"/>
<dbReference type="Gene3D" id="6.10.140.1330">
    <property type="match status" value="1"/>
</dbReference>
<comment type="subcellular location">
    <subcellularLocation>
        <location evidence="1">Cell membrane</location>
        <topology evidence="1">Multi-pass membrane protein</topology>
    </subcellularLocation>
</comment>
<proteinExistence type="predicted"/>
<feature type="transmembrane region" description="Helical" evidence="11">
    <location>
        <begin position="377"/>
        <end position="398"/>
    </location>
</feature>
<keyword evidence="2" id="KW-0813">Transport</keyword>
<evidence type="ECO:0000256" key="9">
    <source>
        <dbReference type="ARBA" id="ARBA00023201"/>
    </source>
</evidence>
<organism evidence="13 14">
    <name type="scientific">Biomphalaria glabrata</name>
    <name type="common">Bloodfluke planorb</name>
    <name type="synonym">Freshwater snail</name>
    <dbReference type="NCBI Taxonomy" id="6526"/>
    <lineage>
        <taxon>Eukaryota</taxon>
        <taxon>Metazoa</taxon>
        <taxon>Spiralia</taxon>
        <taxon>Lophotrochozoa</taxon>
        <taxon>Mollusca</taxon>
        <taxon>Gastropoda</taxon>
        <taxon>Heterobranchia</taxon>
        <taxon>Euthyneura</taxon>
        <taxon>Panpulmonata</taxon>
        <taxon>Hygrophila</taxon>
        <taxon>Lymnaeoidea</taxon>
        <taxon>Planorbidae</taxon>
        <taxon>Biomphalaria</taxon>
    </lineage>
</organism>
<dbReference type="PANTHER" id="PTHR10110:SF86">
    <property type="entry name" value="SODIUM_HYDROGEN EXCHANGER 7"/>
    <property type="match status" value="1"/>
</dbReference>
<evidence type="ECO:0000256" key="11">
    <source>
        <dbReference type="SAM" id="Phobius"/>
    </source>
</evidence>
<evidence type="ECO:0000256" key="3">
    <source>
        <dbReference type="ARBA" id="ARBA00022475"/>
    </source>
</evidence>
<evidence type="ECO:0000313" key="15">
    <source>
        <dbReference type="RefSeq" id="XP_055900920.1"/>
    </source>
</evidence>
<evidence type="ECO:0000256" key="1">
    <source>
        <dbReference type="ARBA" id="ARBA00004651"/>
    </source>
</evidence>
<dbReference type="SUPFAM" id="SSF51206">
    <property type="entry name" value="cAMP-binding domain-like"/>
    <property type="match status" value="1"/>
</dbReference>
<keyword evidence="7" id="KW-0406">Ion transport</keyword>
<dbReference type="OMA" id="RVVTFDC"/>
<reference evidence="14 15" key="1">
    <citation type="submission" date="2025-04" db="UniProtKB">
        <authorList>
            <consortium name="RefSeq"/>
        </authorList>
    </citation>
    <scope>IDENTIFICATION</scope>
</reference>
<dbReference type="PANTHER" id="PTHR10110">
    <property type="entry name" value="SODIUM/HYDROGEN EXCHANGER"/>
    <property type="match status" value="1"/>
</dbReference>
<feature type="compositionally biased region" description="Basic and acidic residues" evidence="10">
    <location>
        <begin position="1145"/>
        <end position="1154"/>
    </location>
</feature>
<dbReference type="InterPro" id="IPR027359">
    <property type="entry name" value="Volt_channel_dom_sf"/>
</dbReference>
<keyword evidence="8 11" id="KW-0472">Membrane</keyword>
<dbReference type="InterPro" id="IPR006153">
    <property type="entry name" value="Cation/H_exchanger_TM"/>
</dbReference>
<evidence type="ECO:0000256" key="4">
    <source>
        <dbReference type="ARBA" id="ARBA00022692"/>
    </source>
</evidence>
<dbReference type="Gene3D" id="2.60.120.10">
    <property type="entry name" value="Jelly Rolls"/>
    <property type="match status" value="1"/>
</dbReference>
<evidence type="ECO:0000256" key="2">
    <source>
        <dbReference type="ARBA" id="ARBA00022448"/>
    </source>
</evidence>
<dbReference type="GO" id="GO:0005886">
    <property type="term" value="C:plasma membrane"/>
    <property type="evidence" value="ECO:0007669"/>
    <property type="project" value="UniProtKB-SubCell"/>
</dbReference>
<evidence type="ECO:0000313" key="14">
    <source>
        <dbReference type="RefSeq" id="XP_055900919.1"/>
    </source>
</evidence>
<keyword evidence="13" id="KW-1185">Reference proteome</keyword>
<feature type="transmembrane region" description="Helical" evidence="11">
    <location>
        <begin position="150"/>
        <end position="173"/>
    </location>
</feature>
<protein>
    <submittedName>
        <fullName evidence="14 15">Sodium/hydrogen exchanger 10-like</fullName>
    </submittedName>
</protein>
<evidence type="ECO:0000256" key="7">
    <source>
        <dbReference type="ARBA" id="ARBA00023065"/>
    </source>
</evidence>
<dbReference type="InterPro" id="IPR018488">
    <property type="entry name" value="cNMP-bd_CS"/>
</dbReference>
<dbReference type="InterPro" id="IPR014710">
    <property type="entry name" value="RmlC-like_jellyroll"/>
</dbReference>
<dbReference type="Proteomes" id="UP001165740">
    <property type="component" value="Chromosome 10"/>
</dbReference>
<accession>A0A9W3BMV6</accession>
<keyword evidence="3" id="KW-1003">Cell membrane</keyword>
<dbReference type="InterPro" id="IPR000595">
    <property type="entry name" value="cNMP-bd_dom"/>
</dbReference>
<feature type="transmembrane region" description="Helical" evidence="11">
    <location>
        <begin position="418"/>
        <end position="445"/>
    </location>
</feature>
<dbReference type="CDD" id="cd00038">
    <property type="entry name" value="CAP_ED"/>
    <property type="match status" value="1"/>
</dbReference>
<dbReference type="RefSeq" id="XP_055900920.1">
    <property type="nucleotide sequence ID" value="XM_056044945.1"/>
</dbReference>
<keyword evidence="9" id="KW-0739">Sodium transport</keyword>
<name>A0A9W3BMV6_BIOGL</name>
<feature type="transmembrane region" description="Helical" evidence="11">
    <location>
        <begin position="637"/>
        <end position="659"/>
    </location>
</feature>
<evidence type="ECO:0000256" key="8">
    <source>
        <dbReference type="ARBA" id="ARBA00023136"/>
    </source>
</evidence>
<evidence type="ECO:0000256" key="5">
    <source>
        <dbReference type="ARBA" id="ARBA00022989"/>
    </source>
</evidence>
<dbReference type="InterPro" id="IPR018490">
    <property type="entry name" value="cNMP-bd_dom_sf"/>
</dbReference>
<dbReference type="GO" id="GO:0015386">
    <property type="term" value="F:potassium:proton antiporter activity"/>
    <property type="evidence" value="ECO:0007669"/>
    <property type="project" value="TreeGrafter"/>
</dbReference>
<evidence type="ECO:0000313" key="13">
    <source>
        <dbReference type="Proteomes" id="UP001165740"/>
    </source>
</evidence>
<feature type="transmembrane region" description="Helical" evidence="11">
    <location>
        <begin position="89"/>
        <end position="110"/>
    </location>
</feature>
<feature type="transmembrane region" description="Helical" evidence="11">
    <location>
        <begin position="265"/>
        <end position="290"/>
    </location>
</feature>
<evidence type="ECO:0000259" key="12">
    <source>
        <dbReference type="PROSITE" id="PS50042"/>
    </source>
</evidence>
<keyword evidence="5 11" id="KW-1133">Transmembrane helix</keyword>
<dbReference type="Pfam" id="PF00999">
    <property type="entry name" value="Na_H_Exchanger"/>
    <property type="match status" value="1"/>
</dbReference>
<feature type="compositionally biased region" description="Polar residues" evidence="10">
    <location>
        <begin position="1155"/>
        <end position="1167"/>
    </location>
</feature>
<feature type="transmembrane region" description="Helical" evidence="11">
    <location>
        <begin position="671"/>
        <end position="691"/>
    </location>
</feature>
<feature type="transmembrane region" description="Helical" evidence="11">
    <location>
        <begin position="341"/>
        <end position="365"/>
    </location>
</feature>
<dbReference type="Gene3D" id="1.20.120.350">
    <property type="entry name" value="Voltage-gated potassium channels. Chain C"/>
    <property type="match status" value="1"/>
</dbReference>
<evidence type="ECO:0000256" key="6">
    <source>
        <dbReference type="ARBA" id="ARBA00023053"/>
    </source>
</evidence>
<feature type="transmembrane region" description="Helical" evidence="11">
    <location>
        <begin position="223"/>
        <end position="245"/>
    </location>
</feature>
<feature type="transmembrane region" description="Helical" evidence="11">
    <location>
        <begin position="65"/>
        <end position="83"/>
    </location>
</feature>
<dbReference type="GO" id="GO:0015385">
    <property type="term" value="F:sodium:proton antiporter activity"/>
    <property type="evidence" value="ECO:0007669"/>
    <property type="project" value="InterPro"/>
</dbReference>
<dbReference type="PROSITE" id="PS50042">
    <property type="entry name" value="CNMP_BINDING_3"/>
    <property type="match status" value="1"/>
</dbReference>
<evidence type="ECO:0000256" key="10">
    <source>
        <dbReference type="SAM" id="MobiDB-lite"/>
    </source>
</evidence>
<feature type="domain" description="Cyclic nucleotide-binding" evidence="12">
    <location>
        <begin position="916"/>
        <end position="1010"/>
    </location>
</feature>
<gene>
    <name evidence="14 15" type="primary">LOC106071055</name>
</gene>
<feature type="transmembrane region" description="Helical" evidence="11">
    <location>
        <begin position="122"/>
        <end position="144"/>
    </location>
</feature>
<dbReference type="GO" id="GO:0098719">
    <property type="term" value="P:sodium ion import across plasma membrane"/>
    <property type="evidence" value="ECO:0007669"/>
    <property type="project" value="TreeGrafter"/>
</dbReference>
<feature type="transmembrane region" description="Helical" evidence="11">
    <location>
        <begin position="311"/>
        <end position="335"/>
    </location>
</feature>